<proteinExistence type="predicted"/>
<feature type="transmembrane region" description="Helical" evidence="1">
    <location>
        <begin position="73"/>
        <end position="95"/>
    </location>
</feature>
<comment type="caution">
    <text evidence="2">The sequence shown here is derived from an EMBL/GenBank/DDBJ whole genome shotgun (WGS) entry which is preliminary data.</text>
</comment>
<feature type="transmembrane region" description="Helical" evidence="1">
    <location>
        <begin position="6"/>
        <end position="28"/>
    </location>
</feature>
<evidence type="ECO:0000313" key="2">
    <source>
        <dbReference type="EMBL" id="TNC16413.1"/>
    </source>
</evidence>
<protein>
    <submittedName>
        <fullName evidence="2">Uncharacterized protein</fullName>
    </submittedName>
</protein>
<dbReference type="AlphaFoldDB" id="A0A5C4LQP7"/>
<keyword evidence="1" id="KW-0812">Transmembrane</keyword>
<sequence length="127" mass="14156">MAAMTAIGMAMPIAAASIVSVGLFAWMWRGYQHDRARGRAPWYLEISLLIIPTIYGSFVYFLRNTSPTTYFSIFGAAMIAHILCFAVLFILSRVVWIERDKPIRERILPTAILIGLITLILSGAFTG</sequence>
<dbReference type="EMBL" id="VDDA01000001">
    <property type="protein sequence ID" value="TNC16413.1"/>
    <property type="molecule type" value="Genomic_DNA"/>
</dbReference>
<organism evidence="2 3">
    <name type="scientific">Methylobacterium terricola</name>
    <dbReference type="NCBI Taxonomy" id="2583531"/>
    <lineage>
        <taxon>Bacteria</taxon>
        <taxon>Pseudomonadati</taxon>
        <taxon>Pseudomonadota</taxon>
        <taxon>Alphaproteobacteria</taxon>
        <taxon>Hyphomicrobiales</taxon>
        <taxon>Methylobacteriaceae</taxon>
        <taxon>Methylobacterium</taxon>
    </lineage>
</organism>
<dbReference type="OrthoDB" id="9847373at2"/>
<gene>
    <name evidence="2" type="ORF">FF100_03980</name>
</gene>
<keyword evidence="1" id="KW-1133">Transmembrane helix</keyword>
<feature type="transmembrane region" description="Helical" evidence="1">
    <location>
        <begin position="40"/>
        <end position="61"/>
    </location>
</feature>
<accession>A0A5C4LQP7</accession>
<evidence type="ECO:0000256" key="1">
    <source>
        <dbReference type="SAM" id="Phobius"/>
    </source>
</evidence>
<dbReference type="RefSeq" id="WP_139034225.1">
    <property type="nucleotide sequence ID" value="NZ_VDDA01000001.1"/>
</dbReference>
<keyword evidence="3" id="KW-1185">Reference proteome</keyword>
<name>A0A5C4LQP7_9HYPH</name>
<keyword evidence="1" id="KW-0472">Membrane</keyword>
<evidence type="ECO:0000313" key="3">
    <source>
        <dbReference type="Proteomes" id="UP000305267"/>
    </source>
</evidence>
<reference evidence="2 3" key="1">
    <citation type="submission" date="2019-06" db="EMBL/GenBank/DDBJ databases">
        <title>Genome of Methylobacterium sp. 17Sr1-39.</title>
        <authorList>
            <person name="Seo T."/>
        </authorList>
    </citation>
    <scope>NUCLEOTIDE SEQUENCE [LARGE SCALE GENOMIC DNA]</scope>
    <source>
        <strain evidence="2 3">17Sr1-39</strain>
    </source>
</reference>
<dbReference type="Proteomes" id="UP000305267">
    <property type="component" value="Unassembled WGS sequence"/>
</dbReference>
<feature type="transmembrane region" description="Helical" evidence="1">
    <location>
        <begin position="107"/>
        <end position="125"/>
    </location>
</feature>